<comment type="caution">
    <text evidence="1">The sequence shown here is derived from an EMBL/GenBank/DDBJ whole genome shotgun (WGS) entry which is preliminary data.</text>
</comment>
<sequence length="57" mass="6959">MLVNRPKELGWEKLSVSKVYEDNNEAKHLYQRFGFKKTGLFHDEYFREFASYEKILK</sequence>
<dbReference type="Gene3D" id="3.40.630.30">
    <property type="match status" value="1"/>
</dbReference>
<proteinExistence type="predicted"/>
<dbReference type="SUPFAM" id="SSF55729">
    <property type="entry name" value="Acyl-CoA N-acyltransferases (Nat)"/>
    <property type="match status" value="1"/>
</dbReference>
<name>A0A2N0ZEY6_9BACI</name>
<reference evidence="1 2" key="1">
    <citation type="journal article" date="2010" name="Int. J. Syst. Evol. Microbiol.">
        <title>Bacillus horneckiae sp. nov., isolated from a spacecraft-assembly clean room.</title>
        <authorList>
            <person name="Vaishampayan P."/>
            <person name="Probst A."/>
            <person name="Krishnamurthi S."/>
            <person name="Ghosh S."/>
            <person name="Osman S."/>
            <person name="McDowall A."/>
            <person name="Ruckmani A."/>
            <person name="Mayilraj S."/>
            <person name="Venkateswaran K."/>
        </authorList>
    </citation>
    <scope>NUCLEOTIDE SEQUENCE [LARGE SCALE GENOMIC DNA]</scope>
    <source>
        <strain evidence="2">1PO1SC</strain>
    </source>
</reference>
<keyword evidence="2" id="KW-1185">Reference proteome</keyword>
<protein>
    <recommendedName>
        <fullName evidence="3">N-acetyltransferase domain-containing protein</fullName>
    </recommendedName>
</protein>
<dbReference type="AlphaFoldDB" id="A0A2N0ZEY6"/>
<evidence type="ECO:0000313" key="2">
    <source>
        <dbReference type="Proteomes" id="UP000233343"/>
    </source>
</evidence>
<accession>A0A2N0ZEY6</accession>
<organism evidence="1 2">
    <name type="scientific">Cytobacillus horneckiae</name>
    <dbReference type="NCBI Taxonomy" id="549687"/>
    <lineage>
        <taxon>Bacteria</taxon>
        <taxon>Bacillati</taxon>
        <taxon>Bacillota</taxon>
        <taxon>Bacilli</taxon>
        <taxon>Bacillales</taxon>
        <taxon>Bacillaceae</taxon>
        <taxon>Cytobacillus</taxon>
    </lineage>
</organism>
<dbReference type="Proteomes" id="UP000233343">
    <property type="component" value="Unassembled WGS sequence"/>
</dbReference>
<evidence type="ECO:0000313" key="1">
    <source>
        <dbReference type="EMBL" id="PKG28079.1"/>
    </source>
</evidence>
<gene>
    <name evidence="1" type="ORF">CWS20_15895</name>
</gene>
<evidence type="ECO:0008006" key="3">
    <source>
        <dbReference type="Google" id="ProtNLM"/>
    </source>
</evidence>
<dbReference type="EMBL" id="PISD01000033">
    <property type="protein sequence ID" value="PKG28079.1"/>
    <property type="molecule type" value="Genomic_DNA"/>
</dbReference>
<dbReference type="InterPro" id="IPR016181">
    <property type="entry name" value="Acyl_CoA_acyltransferase"/>
</dbReference>